<protein>
    <submittedName>
        <fullName evidence="2">TIR-like protein FxsC</fullName>
    </submittedName>
</protein>
<feature type="region of interest" description="Disordered" evidence="1">
    <location>
        <begin position="40"/>
        <end position="93"/>
    </location>
</feature>
<sequence>MPEGGLDRLLAALAACAPAGADARTLADAVWLAAARSAADRPGPAAPAEHSSARTAAAPAAAPRQSPPPPAAPSSDPDVSAYTPGGGARVRGTPLSVGRAEALPETLAVGRALQPFRRAWRGGSRSRLDIDATVDHYARGGPLVPLFSPRAERWFEVVALVDTSLSMTMWEETAQALTRLLDGLGVFRKVSTWKWTWADGQPGVRDHGGARVPPDRVPHHGSGAHGRRLLLVFTDCADRGWHGPAPWRLLSDWGRRVPVLLVDPLPPRLWRRSALDLPAVRATAAHPGGRNSTLRHRVPLRWRPHSGASEGLGPWQALPVAACTPHSLGRWAKTVMGTDPVGCDAVLVPATGRPPQPRPAHGDPPVDPEALADAFVRTASAPAVRLAVLCSHLPELTLPLLHALREQAVPEARLADLAEVLTSGLLTVTHVPGHDPVLTFREPARARLGAQLTTHDAWEVLRAFTRHLEAHPHAPHGIAAVVHLPEAVAQLPAQLQPFARASLATRRRLGVGGGAEAAGPGRSEELPATVLISRIGRTTELSGGTHLEHVGTGVLLGPRLILAVAPLDGELMAIRARGRRVEEFDEAWCQPIWHSKATGVGVFLASSDLVDPGNFTPPAWTEPLGAPSATPCRLIVPPPPGGSPDVVLGVLRRVPSGELVFESASGRRLSAPIGAPVFQTRELVGLARAPLPPDKFTVVGISELEHQPGFLDAVRSHLPLGGAPKRPSRFLIGDLPRAPRGGAAVLAEELADQDWSEPIVLGGELADQRRYAASGLLRREWDERTVDLAVWVSGSTVAEIRTRYAEAEAVIAGTATADTDAGVQAFFDRLRTMRRPWIVVVDGLDEPVLPEAVRPPLTSLGRVLVTGTGPRLRAFVPRPYRPSRVPAAGSVRTTESPYFFLSWARTDAEDPYVNRFYNDLMTELSARVEDFFEQPSFEELSRLSRTVGSCRTFVALYSPAYFNSPRCGSEFAAFTERLGRHQRFSGVDARALVPVMWAPQPVSLPDSAARYQWLEPEMGEEYAQHGLRHLLRTEPNGEPYRRVVATVARAVRTAAEHYRLPTTPDLDLASVLPAFRAQPVPRPSAHAQVFLSPGATPLVRRAERVIVEQGLTMSVGRIDGSLADRLDEAERLSGISILIIDPRDLRAIELQEALDDFARANRPLTGVIVLREDDEVDLPDELRRVFSDRRARRKYPLFVGVTSDGFDHRLTDLVAVATNQLMDVAPPRRLPSGPPAPPLLGMPDFLAPPPRDREAHDD</sequence>
<dbReference type="InterPro" id="IPR047738">
    <property type="entry name" value="SAV_2336-like_N"/>
</dbReference>
<proteinExistence type="predicted"/>
<keyword evidence="3" id="KW-1185">Reference proteome</keyword>
<dbReference type="RefSeq" id="WP_269662435.1">
    <property type="nucleotide sequence ID" value="NZ_CP114413.1"/>
</dbReference>
<feature type="compositionally biased region" description="Pro residues" evidence="1">
    <location>
        <begin position="1228"/>
        <end position="1240"/>
    </location>
</feature>
<reference evidence="2" key="1">
    <citation type="submission" date="2022-12" db="EMBL/GenBank/DDBJ databases">
        <authorList>
            <person name="Ruckert C."/>
            <person name="Busche T."/>
            <person name="Kalinowski J."/>
            <person name="Wittmann C."/>
        </authorList>
    </citation>
    <scope>NUCLEOTIDE SEQUENCE</scope>
    <source>
        <strain evidence="2">DSM 40467</strain>
    </source>
</reference>
<gene>
    <name evidence="2" type="ORF">STRCI_006407</name>
</gene>
<dbReference type="Gene3D" id="3.40.50.10140">
    <property type="entry name" value="Toll/interleukin-1 receptor homology (TIR) domain"/>
    <property type="match status" value="1"/>
</dbReference>
<evidence type="ECO:0000313" key="3">
    <source>
        <dbReference type="Proteomes" id="UP001164439"/>
    </source>
</evidence>
<dbReference type="NCBIfam" id="NF040588">
    <property type="entry name" value="FxsC_Nterm"/>
    <property type="match status" value="1"/>
</dbReference>
<dbReference type="InterPro" id="IPR047603">
    <property type="entry name" value="FxsC_N"/>
</dbReference>
<accession>A0ABY7KN19</accession>
<dbReference type="Proteomes" id="UP001164439">
    <property type="component" value="Chromosome"/>
</dbReference>
<dbReference type="SUPFAM" id="SSF52200">
    <property type="entry name" value="Toll/Interleukin receptor TIR domain"/>
    <property type="match status" value="1"/>
</dbReference>
<feature type="compositionally biased region" description="Low complexity" evidence="1">
    <location>
        <begin position="46"/>
        <end position="64"/>
    </location>
</feature>
<dbReference type="NCBIfam" id="NF041121">
    <property type="entry name" value="SAV_2336_NTERM"/>
    <property type="match status" value="1"/>
</dbReference>
<dbReference type="InterPro" id="IPR035897">
    <property type="entry name" value="Toll_tir_struct_dom_sf"/>
</dbReference>
<evidence type="ECO:0000256" key="1">
    <source>
        <dbReference type="SAM" id="MobiDB-lite"/>
    </source>
</evidence>
<organism evidence="2 3">
    <name type="scientific">Streptomyces cinnabarinus</name>
    <dbReference type="NCBI Taxonomy" id="67287"/>
    <lineage>
        <taxon>Bacteria</taxon>
        <taxon>Bacillati</taxon>
        <taxon>Actinomycetota</taxon>
        <taxon>Actinomycetes</taxon>
        <taxon>Kitasatosporales</taxon>
        <taxon>Streptomycetaceae</taxon>
        <taxon>Streptomyces</taxon>
    </lineage>
</organism>
<feature type="region of interest" description="Disordered" evidence="1">
    <location>
        <begin position="1225"/>
        <end position="1258"/>
    </location>
</feature>
<name>A0ABY7KN19_9ACTN</name>
<dbReference type="EMBL" id="CP114413">
    <property type="protein sequence ID" value="WAZ24950.1"/>
    <property type="molecule type" value="Genomic_DNA"/>
</dbReference>
<evidence type="ECO:0000313" key="2">
    <source>
        <dbReference type="EMBL" id="WAZ24950.1"/>
    </source>
</evidence>